<protein>
    <submittedName>
        <fullName evidence="3">Uncharacterized protein</fullName>
    </submittedName>
</protein>
<evidence type="ECO:0000313" key="4">
    <source>
        <dbReference type="Proteomes" id="UP001321749"/>
    </source>
</evidence>
<organism evidence="3 4">
    <name type="scientific">Cladorrhinum samala</name>
    <dbReference type="NCBI Taxonomy" id="585594"/>
    <lineage>
        <taxon>Eukaryota</taxon>
        <taxon>Fungi</taxon>
        <taxon>Dikarya</taxon>
        <taxon>Ascomycota</taxon>
        <taxon>Pezizomycotina</taxon>
        <taxon>Sordariomycetes</taxon>
        <taxon>Sordariomycetidae</taxon>
        <taxon>Sordariales</taxon>
        <taxon>Podosporaceae</taxon>
        <taxon>Cladorrhinum</taxon>
    </lineage>
</organism>
<proteinExistence type="predicted"/>
<accession>A0AAV9I3T9</accession>
<comment type="caution">
    <text evidence="3">The sequence shown here is derived from an EMBL/GenBank/DDBJ whole genome shotgun (WGS) entry which is preliminary data.</text>
</comment>
<gene>
    <name evidence="3" type="ORF">QBC42DRAFT_259338</name>
</gene>
<reference evidence="3" key="1">
    <citation type="journal article" date="2023" name="Mol. Phylogenet. Evol.">
        <title>Genome-scale phylogeny and comparative genomics of the fungal order Sordariales.</title>
        <authorList>
            <person name="Hensen N."/>
            <person name="Bonometti L."/>
            <person name="Westerberg I."/>
            <person name="Brannstrom I.O."/>
            <person name="Guillou S."/>
            <person name="Cros-Aarteil S."/>
            <person name="Calhoun S."/>
            <person name="Haridas S."/>
            <person name="Kuo A."/>
            <person name="Mondo S."/>
            <person name="Pangilinan J."/>
            <person name="Riley R."/>
            <person name="LaButti K."/>
            <person name="Andreopoulos B."/>
            <person name="Lipzen A."/>
            <person name="Chen C."/>
            <person name="Yan M."/>
            <person name="Daum C."/>
            <person name="Ng V."/>
            <person name="Clum A."/>
            <person name="Steindorff A."/>
            <person name="Ohm R.A."/>
            <person name="Martin F."/>
            <person name="Silar P."/>
            <person name="Natvig D.O."/>
            <person name="Lalanne C."/>
            <person name="Gautier V."/>
            <person name="Ament-Velasquez S.L."/>
            <person name="Kruys A."/>
            <person name="Hutchinson M.I."/>
            <person name="Powell A.J."/>
            <person name="Barry K."/>
            <person name="Miller A.N."/>
            <person name="Grigoriev I.V."/>
            <person name="Debuchy R."/>
            <person name="Gladieux P."/>
            <person name="Hiltunen Thoren M."/>
            <person name="Johannesson H."/>
        </authorList>
    </citation>
    <scope>NUCLEOTIDE SEQUENCE</scope>
    <source>
        <strain evidence="3">PSN324</strain>
    </source>
</reference>
<evidence type="ECO:0000313" key="3">
    <source>
        <dbReference type="EMBL" id="KAK4466329.1"/>
    </source>
</evidence>
<evidence type="ECO:0000256" key="2">
    <source>
        <dbReference type="SAM" id="Phobius"/>
    </source>
</evidence>
<feature type="transmembrane region" description="Helical" evidence="2">
    <location>
        <begin position="375"/>
        <end position="393"/>
    </location>
</feature>
<dbReference type="AlphaFoldDB" id="A0AAV9I3T9"/>
<keyword evidence="2" id="KW-0812">Transmembrane</keyword>
<dbReference type="Proteomes" id="UP001321749">
    <property type="component" value="Unassembled WGS sequence"/>
</dbReference>
<dbReference type="EMBL" id="MU864932">
    <property type="protein sequence ID" value="KAK4466329.1"/>
    <property type="molecule type" value="Genomic_DNA"/>
</dbReference>
<keyword evidence="4" id="KW-1185">Reference proteome</keyword>
<feature type="transmembrane region" description="Helical" evidence="2">
    <location>
        <begin position="342"/>
        <end position="363"/>
    </location>
</feature>
<reference evidence="3" key="2">
    <citation type="submission" date="2023-06" db="EMBL/GenBank/DDBJ databases">
        <authorList>
            <consortium name="Lawrence Berkeley National Laboratory"/>
            <person name="Mondo S.J."/>
            <person name="Hensen N."/>
            <person name="Bonometti L."/>
            <person name="Westerberg I."/>
            <person name="Brannstrom I.O."/>
            <person name="Guillou S."/>
            <person name="Cros-Aarteil S."/>
            <person name="Calhoun S."/>
            <person name="Haridas S."/>
            <person name="Kuo A."/>
            <person name="Pangilinan J."/>
            <person name="Riley R."/>
            <person name="Labutti K."/>
            <person name="Andreopoulos B."/>
            <person name="Lipzen A."/>
            <person name="Chen C."/>
            <person name="Yanf M."/>
            <person name="Daum C."/>
            <person name="Ng V."/>
            <person name="Clum A."/>
            <person name="Steindorff A."/>
            <person name="Ohm R."/>
            <person name="Martin F."/>
            <person name="Silar P."/>
            <person name="Natvig D."/>
            <person name="Lalanne C."/>
            <person name="Gautier V."/>
            <person name="Ament-Velasquez S.L."/>
            <person name="Kruys A."/>
            <person name="Hutchinson M.I."/>
            <person name="Powell A.J."/>
            <person name="Barry K."/>
            <person name="Miller A.N."/>
            <person name="Grigoriev I.V."/>
            <person name="Debuchy R."/>
            <person name="Gladieux P."/>
            <person name="Thoren M.H."/>
            <person name="Johannesson H."/>
        </authorList>
    </citation>
    <scope>NUCLEOTIDE SEQUENCE</scope>
    <source>
        <strain evidence="3">PSN324</strain>
    </source>
</reference>
<name>A0AAV9I3T9_9PEZI</name>
<keyword evidence="2" id="KW-1133">Transmembrane helix</keyword>
<evidence type="ECO:0000256" key="1">
    <source>
        <dbReference type="SAM" id="MobiDB-lite"/>
    </source>
</evidence>
<keyword evidence="2" id="KW-0472">Membrane</keyword>
<feature type="transmembrane region" description="Helical" evidence="2">
    <location>
        <begin position="413"/>
        <end position="440"/>
    </location>
</feature>
<feature type="transmembrane region" description="Helical" evidence="2">
    <location>
        <begin position="266"/>
        <end position="285"/>
    </location>
</feature>
<sequence length="461" mass="51870">MAVLPTAALAQTAPDMTVNSTLSSPKMLGWVSSSGYRSTWEIIINCLSIFVLCSWRCMHLNLPLPTEAQEKLPWRRFSLSVRGYEMALQLPTKLAKATWTRKLKWMAVICLAPEVGVGVAFSQWQNARNSLHQSRTSENGLADIPFSRTHAFFADMGGIEIRSYEIVEADHGSSPDNTAAPEHNENTRLGQTTTSTKRFRVISSHVATLDDLRHPSIELSIDELDAEIQDKSDSDIVTKSLAVAQTAFLVIQSVARYSVGLRISELELITLGFIFCALVMTGFWWDKPFDVQSRYVVSRPAGDHIFQGGSSKRVDNFETWIGDYIFPEPIHLKDGAMLFGTAVFYFTGGGFAAIHMCAWNWIFPSRLIQTLWRTFSLAAMILTWLPLLIVPLHRLLAWMMPDTEKSRKVENNIMSVVIFAMLVIYAISRIGLLVLSFYCLSSMPETVYTRLDWIGFLPHLS</sequence>
<dbReference type="PANTHER" id="PTHR35043:SF8">
    <property type="entry name" value="DUF4220 DOMAIN-CONTAINING PROTEIN"/>
    <property type="match status" value="1"/>
</dbReference>
<feature type="region of interest" description="Disordered" evidence="1">
    <location>
        <begin position="170"/>
        <end position="191"/>
    </location>
</feature>
<dbReference type="PANTHER" id="PTHR35043">
    <property type="entry name" value="TRANSCRIPTION FACTOR DOMAIN-CONTAINING PROTEIN"/>
    <property type="match status" value="1"/>
</dbReference>